<dbReference type="GO" id="GO:0016787">
    <property type="term" value="F:hydrolase activity"/>
    <property type="evidence" value="ECO:0007669"/>
    <property type="project" value="UniProtKB-KW"/>
</dbReference>
<dbReference type="InterPro" id="IPR050266">
    <property type="entry name" value="AB_hydrolase_sf"/>
</dbReference>
<dbReference type="Proteomes" id="UP000006346">
    <property type="component" value="Chromosome"/>
</dbReference>
<evidence type="ECO:0000313" key="3">
    <source>
        <dbReference type="Proteomes" id="UP000006346"/>
    </source>
</evidence>
<dbReference type="InterPro" id="IPR000073">
    <property type="entry name" value="AB_hydrolase_1"/>
</dbReference>
<dbReference type="PANTHER" id="PTHR43798">
    <property type="entry name" value="MONOACYLGLYCEROL LIPASE"/>
    <property type="match status" value="1"/>
</dbReference>
<dbReference type="PATRIC" id="fig|768706.3.peg.3339"/>
<reference evidence="2 3" key="2">
    <citation type="journal article" date="2012" name="J. Bacteriol.">
        <title>Complete genome sequences of Desulfosporosinus orientis DSM765T, Desulfosporosinus youngiae DSM17734T, Desulfosporosinus meridiei DSM13257T, and Desulfosporosinus acidiphilus DSM22704T.</title>
        <authorList>
            <person name="Pester M."/>
            <person name="Brambilla E."/>
            <person name="Alazard D."/>
            <person name="Rattei T."/>
            <person name="Weinmaier T."/>
            <person name="Han J."/>
            <person name="Lucas S."/>
            <person name="Lapidus A."/>
            <person name="Cheng J.F."/>
            <person name="Goodwin L."/>
            <person name="Pitluck S."/>
            <person name="Peters L."/>
            <person name="Ovchinnikova G."/>
            <person name="Teshima H."/>
            <person name="Detter J.C."/>
            <person name="Han C.S."/>
            <person name="Tapia R."/>
            <person name="Land M.L."/>
            <person name="Hauser L."/>
            <person name="Kyrpides N.C."/>
            <person name="Ivanova N.N."/>
            <person name="Pagani I."/>
            <person name="Huntmann M."/>
            <person name="Wei C.L."/>
            <person name="Davenport K.W."/>
            <person name="Daligault H."/>
            <person name="Chain P.S."/>
            <person name="Chen A."/>
            <person name="Mavromatis K."/>
            <person name="Markowitz V."/>
            <person name="Szeto E."/>
            <person name="Mikhailova N."/>
            <person name="Pati A."/>
            <person name="Wagner M."/>
            <person name="Woyke T."/>
            <person name="Ollivier B."/>
            <person name="Klenk H.P."/>
            <person name="Spring S."/>
            <person name="Loy A."/>
        </authorList>
    </citation>
    <scope>NUCLEOTIDE SEQUENCE [LARGE SCALE GENOMIC DNA]</scope>
    <source>
        <strain evidence="3">ATCC 19365 / DSM 765 / NCIMB 8382 / VKM B-1628</strain>
    </source>
</reference>
<evidence type="ECO:0000259" key="1">
    <source>
        <dbReference type="Pfam" id="PF12697"/>
    </source>
</evidence>
<evidence type="ECO:0000313" key="2">
    <source>
        <dbReference type="EMBL" id="AET68812.1"/>
    </source>
</evidence>
<dbReference type="AlphaFoldDB" id="G7WBQ4"/>
<feature type="domain" description="AB hydrolase-1" evidence="1">
    <location>
        <begin position="26"/>
        <end position="243"/>
    </location>
</feature>
<keyword evidence="3" id="KW-1185">Reference proteome</keyword>
<sequence length="253" mass="28274">MPYTSIFEERTFYRQNHRLETGLKTLLFIHGAGGNGGHWIYQLAGIKGYNLIALDLPGHGRSEGSAADSITAYREFVWQFTQVLNLKNIIVVGHSMGGAIALDLTLKYPEFCMGLVIVDSGARLRVNPALLELLAKGEQPVETIKFCYSKKVSSDLLAKANQEMKKVPSHVFLADFRACDTFDIVDHVKSIQHPTLIICGQEDRMTPPKYSEYLVKNLPQSNLAYISDAGHMTMLEQPHQVNKAILSFLTQSF</sequence>
<keyword evidence="2" id="KW-0808">Transferase</keyword>
<dbReference type="STRING" id="768706.Desor_3313"/>
<name>G7WBQ4_DESOD</name>
<proteinExistence type="predicted"/>
<dbReference type="HOGENOM" id="CLU_020336_50_1_9"/>
<keyword evidence="2" id="KW-0378">Hydrolase</keyword>
<dbReference type="RefSeq" id="WP_014185620.1">
    <property type="nucleotide sequence ID" value="NC_016584.1"/>
</dbReference>
<dbReference type="PRINTS" id="PR00111">
    <property type="entry name" value="ABHYDROLASE"/>
</dbReference>
<dbReference type="eggNOG" id="COG2267">
    <property type="taxonomic scope" value="Bacteria"/>
</dbReference>
<dbReference type="KEGG" id="dor:Desor_3313"/>
<dbReference type="EMBL" id="CP003108">
    <property type="protein sequence ID" value="AET68812.1"/>
    <property type="molecule type" value="Genomic_DNA"/>
</dbReference>
<dbReference type="Gene3D" id="3.40.50.1820">
    <property type="entry name" value="alpha/beta hydrolase"/>
    <property type="match status" value="1"/>
</dbReference>
<dbReference type="Pfam" id="PF12697">
    <property type="entry name" value="Abhydrolase_6"/>
    <property type="match status" value="1"/>
</dbReference>
<reference evidence="3" key="1">
    <citation type="submission" date="2011-11" db="EMBL/GenBank/DDBJ databases">
        <title>Complete sequence of Desulfosporosinus orientis DSM 765.</title>
        <authorList>
            <person name="Lucas S."/>
            <person name="Han J."/>
            <person name="Lapidus A."/>
            <person name="Cheng J.-F."/>
            <person name="Goodwin L."/>
            <person name="Pitluck S."/>
            <person name="Peters L."/>
            <person name="Ovchinnikova G."/>
            <person name="Teshima H."/>
            <person name="Detter J.C."/>
            <person name="Han C."/>
            <person name="Tapia R."/>
            <person name="Land M."/>
            <person name="Hauser L."/>
            <person name="Kyrpides N."/>
            <person name="Ivanova N."/>
            <person name="Pagani I."/>
            <person name="Pester M."/>
            <person name="Spring S."/>
            <person name="Ollivier B."/>
            <person name="Rattei T."/>
            <person name="Klenk H.-P."/>
            <person name="Wagner M."/>
            <person name="Loy A."/>
            <person name="Woyke T."/>
        </authorList>
    </citation>
    <scope>NUCLEOTIDE SEQUENCE [LARGE SCALE GENOMIC DNA]</scope>
    <source>
        <strain evidence="3">ATCC 19365 / DSM 765 / NCIMB 8382 / VKM B-1628</strain>
    </source>
</reference>
<accession>G7WBQ4</accession>
<protein>
    <submittedName>
        <fullName evidence="2">Putative hydrolase or acyltransferase of alpha/beta superfamily</fullName>
    </submittedName>
</protein>
<organism evidence="2 3">
    <name type="scientific">Desulfosporosinus orientis (strain ATCC 19365 / DSM 765 / NCIMB 8382 / VKM B-1628 / Singapore I)</name>
    <name type="common">Desulfotomaculum orientis</name>
    <dbReference type="NCBI Taxonomy" id="768706"/>
    <lineage>
        <taxon>Bacteria</taxon>
        <taxon>Bacillati</taxon>
        <taxon>Bacillota</taxon>
        <taxon>Clostridia</taxon>
        <taxon>Eubacteriales</taxon>
        <taxon>Desulfitobacteriaceae</taxon>
        <taxon>Desulfosporosinus</taxon>
    </lineage>
</organism>
<dbReference type="SUPFAM" id="SSF53474">
    <property type="entry name" value="alpha/beta-Hydrolases"/>
    <property type="match status" value="1"/>
</dbReference>
<dbReference type="InterPro" id="IPR029058">
    <property type="entry name" value="AB_hydrolase_fold"/>
</dbReference>
<dbReference type="GO" id="GO:0016746">
    <property type="term" value="F:acyltransferase activity"/>
    <property type="evidence" value="ECO:0007669"/>
    <property type="project" value="UniProtKB-KW"/>
</dbReference>
<keyword evidence="2" id="KW-0012">Acyltransferase</keyword>
<dbReference type="OrthoDB" id="9775557at2"/>
<gene>
    <name evidence="2" type="ordered locus">Desor_3313</name>
</gene>